<protein>
    <submittedName>
        <fullName evidence="2">Uncharacterized protein</fullName>
    </submittedName>
</protein>
<name>A0A9W4UAH1_9PLEO</name>
<sequence length="183" mass="20894">MWRPGNAYGITPVKRRLRIVHAVETNRVSPVWSIVRGIFFFGVDFDVLLLLFLTPFITVSEKSSVRTSSQFYLGAKEAKEEGMIHRRHSLGIITMTGTPLRRERHLVRVSKTLQLTVQEHKHTHPNDQDPRNQPPGFACHPGHLQFLSHLPCESASLPPTFRPDSLTVRHNYEQLPVCSSTRP</sequence>
<keyword evidence="3" id="KW-1185">Reference proteome</keyword>
<evidence type="ECO:0000256" key="1">
    <source>
        <dbReference type="SAM" id="Phobius"/>
    </source>
</evidence>
<proteinExistence type="predicted"/>
<evidence type="ECO:0000313" key="2">
    <source>
        <dbReference type="EMBL" id="CAI6332455.1"/>
    </source>
</evidence>
<dbReference type="EMBL" id="CAOQHR010000003">
    <property type="protein sequence ID" value="CAI6332455.1"/>
    <property type="molecule type" value="Genomic_DNA"/>
</dbReference>
<dbReference type="Proteomes" id="UP001152607">
    <property type="component" value="Unassembled WGS sequence"/>
</dbReference>
<keyword evidence="1" id="KW-1133">Transmembrane helix</keyword>
<evidence type="ECO:0000313" key="3">
    <source>
        <dbReference type="Proteomes" id="UP001152607"/>
    </source>
</evidence>
<gene>
    <name evidence="2" type="ORF">PDIGIT_LOCUS5480</name>
</gene>
<keyword evidence="1" id="KW-0812">Transmembrane</keyword>
<reference evidence="2" key="1">
    <citation type="submission" date="2023-01" db="EMBL/GenBank/DDBJ databases">
        <authorList>
            <person name="Van Ghelder C."/>
            <person name="Rancurel C."/>
        </authorList>
    </citation>
    <scope>NUCLEOTIDE SEQUENCE</scope>
    <source>
        <strain evidence="2">CNCM I-4278</strain>
    </source>
</reference>
<organism evidence="2 3">
    <name type="scientific">Periconia digitata</name>
    <dbReference type="NCBI Taxonomy" id="1303443"/>
    <lineage>
        <taxon>Eukaryota</taxon>
        <taxon>Fungi</taxon>
        <taxon>Dikarya</taxon>
        <taxon>Ascomycota</taxon>
        <taxon>Pezizomycotina</taxon>
        <taxon>Dothideomycetes</taxon>
        <taxon>Pleosporomycetidae</taxon>
        <taxon>Pleosporales</taxon>
        <taxon>Massarineae</taxon>
        <taxon>Periconiaceae</taxon>
        <taxon>Periconia</taxon>
    </lineage>
</organism>
<dbReference type="AlphaFoldDB" id="A0A9W4UAH1"/>
<feature type="transmembrane region" description="Helical" evidence="1">
    <location>
        <begin position="38"/>
        <end position="59"/>
    </location>
</feature>
<accession>A0A9W4UAH1</accession>
<keyword evidence="1" id="KW-0472">Membrane</keyword>
<comment type="caution">
    <text evidence="2">The sequence shown here is derived from an EMBL/GenBank/DDBJ whole genome shotgun (WGS) entry which is preliminary data.</text>
</comment>